<dbReference type="EMBL" id="KZ613937">
    <property type="protein sequence ID" value="PMD48309.1"/>
    <property type="molecule type" value="Genomic_DNA"/>
</dbReference>
<feature type="repeat" description="ANK" evidence="3">
    <location>
        <begin position="145"/>
        <end position="177"/>
    </location>
</feature>
<dbReference type="AlphaFoldDB" id="A0A2J6SC11"/>
<reference evidence="4 5" key="1">
    <citation type="submission" date="2016-04" db="EMBL/GenBank/DDBJ databases">
        <title>A degradative enzymes factory behind the ericoid mycorrhizal symbiosis.</title>
        <authorList>
            <consortium name="DOE Joint Genome Institute"/>
            <person name="Martino E."/>
            <person name="Morin E."/>
            <person name="Grelet G."/>
            <person name="Kuo A."/>
            <person name="Kohler A."/>
            <person name="Daghino S."/>
            <person name="Barry K."/>
            <person name="Choi C."/>
            <person name="Cichocki N."/>
            <person name="Clum A."/>
            <person name="Copeland A."/>
            <person name="Hainaut M."/>
            <person name="Haridas S."/>
            <person name="Labutti K."/>
            <person name="Lindquist E."/>
            <person name="Lipzen A."/>
            <person name="Khouja H.-R."/>
            <person name="Murat C."/>
            <person name="Ohm R."/>
            <person name="Olson A."/>
            <person name="Spatafora J."/>
            <person name="Veneault-Fourrey C."/>
            <person name="Henrissat B."/>
            <person name="Grigoriev I."/>
            <person name="Martin F."/>
            <person name="Perotto S."/>
        </authorList>
    </citation>
    <scope>NUCLEOTIDE SEQUENCE [LARGE SCALE GENOMIC DNA]</scope>
    <source>
        <strain evidence="4 5">F</strain>
    </source>
</reference>
<protein>
    <submittedName>
        <fullName evidence="4">Ankyrin</fullName>
    </submittedName>
</protein>
<proteinExistence type="predicted"/>
<sequence>PKLAEKKDDDERLPIHWAVSYGHLDIATLLASRKDFDPDVQLSERQDGAGWTPLMIAVSLKEGEDLVKLFLSKGADVNAKTLHFVASKKNVDTARLLFDQKPPASARVKDKRGQYAIHRAAAVGSVPMVDLLIKNKSPINASDVAGQTPLHHAVAEGHGDTAVALLKAGAETDKKDVDGMLALDLAPDSQVKKFILQTCEREGIDL</sequence>
<dbReference type="STRING" id="1149755.A0A2J6SC11"/>
<evidence type="ECO:0000313" key="5">
    <source>
        <dbReference type="Proteomes" id="UP000235786"/>
    </source>
</evidence>
<dbReference type="InterPro" id="IPR036770">
    <property type="entry name" value="Ankyrin_rpt-contain_sf"/>
</dbReference>
<dbReference type="InterPro" id="IPR002110">
    <property type="entry name" value="Ankyrin_rpt"/>
</dbReference>
<dbReference type="PANTHER" id="PTHR24198">
    <property type="entry name" value="ANKYRIN REPEAT AND PROTEIN KINASE DOMAIN-CONTAINING PROTEIN"/>
    <property type="match status" value="1"/>
</dbReference>
<keyword evidence="5" id="KW-1185">Reference proteome</keyword>
<dbReference type="SUPFAM" id="SSF48403">
    <property type="entry name" value="Ankyrin repeat"/>
    <property type="match status" value="1"/>
</dbReference>
<feature type="repeat" description="ANK" evidence="3">
    <location>
        <begin position="49"/>
        <end position="82"/>
    </location>
</feature>
<feature type="non-terminal residue" evidence="4">
    <location>
        <position position="1"/>
    </location>
</feature>
<dbReference type="SMART" id="SM00248">
    <property type="entry name" value="ANK"/>
    <property type="match status" value="4"/>
</dbReference>
<accession>A0A2J6SC11</accession>
<dbReference type="PROSITE" id="PS50088">
    <property type="entry name" value="ANK_REPEAT"/>
    <property type="match status" value="3"/>
</dbReference>
<evidence type="ECO:0000256" key="3">
    <source>
        <dbReference type="PROSITE-ProRule" id="PRU00023"/>
    </source>
</evidence>
<dbReference type="Gene3D" id="1.25.40.20">
    <property type="entry name" value="Ankyrin repeat-containing domain"/>
    <property type="match status" value="3"/>
</dbReference>
<name>A0A2J6SC11_HYAVF</name>
<keyword evidence="1" id="KW-0677">Repeat</keyword>
<evidence type="ECO:0000313" key="4">
    <source>
        <dbReference type="EMBL" id="PMD48309.1"/>
    </source>
</evidence>
<evidence type="ECO:0000256" key="2">
    <source>
        <dbReference type="ARBA" id="ARBA00023043"/>
    </source>
</evidence>
<feature type="repeat" description="ANK" evidence="3">
    <location>
        <begin position="112"/>
        <end position="144"/>
    </location>
</feature>
<evidence type="ECO:0000256" key="1">
    <source>
        <dbReference type="ARBA" id="ARBA00022737"/>
    </source>
</evidence>
<keyword evidence="2 3" id="KW-0040">ANK repeat</keyword>
<dbReference type="PROSITE" id="PS50297">
    <property type="entry name" value="ANK_REP_REGION"/>
    <property type="match status" value="3"/>
</dbReference>
<gene>
    <name evidence="4" type="ORF">L207DRAFT_413713</name>
</gene>
<dbReference type="PANTHER" id="PTHR24198:SF165">
    <property type="entry name" value="ANKYRIN REPEAT-CONTAINING PROTEIN-RELATED"/>
    <property type="match status" value="1"/>
</dbReference>
<dbReference type="Pfam" id="PF12796">
    <property type="entry name" value="Ank_2"/>
    <property type="match status" value="2"/>
</dbReference>
<organism evidence="4 5">
    <name type="scientific">Hyaloscypha variabilis (strain UAMH 11265 / GT02V1 / F)</name>
    <name type="common">Meliniomyces variabilis</name>
    <dbReference type="NCBI Taxonomy" id="1149755"/>
    <lineage>
        <taxon>Eukaryota</taxon>
        <taxon>Fungi</taxon>
        <taxon>Dikarya</taxon>
        <taxon>Ascomycota</taxon>
        <taxon>Pezizomycotina</taxon>
        <taxon>Leotiomycetes</taxon>
        <taxon>Helotiales</taxon>
        <taxon>Hyaloscyphaceae</taxon>
        <taxon>Hyaloscypha</taxon>
        <taxon>Hyaloscypha variabilis</taxon>
    </lineage>
</organism>
<dbReference type="PRINTS" id="PR01415">
    <property type="entry name" value="ANKYRIN"/>
</dbReference>
<dbReference type="OrthoDB" id="539213at2759"/>
<dbReference type="Proteomes" id="UP000235786">
    <property type="component" value="Unassembled WGS sequence"/>
</dbReference>